<dbReference type="SUPFAM" id="SSF55729">
    <property type="entry name" value="Acyl-CoA N-acyltransferases (Nat)"/>
    <property type="match status" value="1"/>
</dbReference>
<dbReference type="RefSeq" id="WP_072791385.1">
    <property type="nucleotide sequence ID" value="NZ_FQWM01000001.1"/>
</dbReference>
<dbReference type="InterPro" id="IPR000182">
    <property type="entry name" value="GNAT_dom"/>
</dbReference>
<sequence length="148" mass="17280">MILQIRPAVASDVDETRDILTASQGHQPWLSRLRFWQSTRSYCDMMVRRGWVKVAVNSGHILGFLARDQQYIHALYVARDNRGQHIGHHLLRDAQMQEVALELCTAQSNAGAQRFYLREGFREIARSSGWQNDRQEPDIRYRWERGAL</sequence>
<evidence type="ECO:0000313" key="2">
    <source>
        <dbReference type="EMBL" id="SHG57256.1"/>
    </source>
</evidence>
<dbReference type="STRING" id="870908.SAMN04488044_1095"/>
<dbReference type="AlphaFoldDB" id="A0A1M5KWZ0"/>
<organism evidence="2 3">
    <name type="scientific">Cognatishimia maritima</name>
    <dbReference type="NCBI Taxonomy" id="870908"/>
    <lineage>
        <taxon>Bacteria</taxon>
        <taxon>Pseudomonadati</taxon>
        <taxon>Pseudomonadota</taxon>
        <taxon>Alphaproteobacteria</taxon>
        <taxon>Rhodobacterales</taxon>
        <taxon>Paracoccaceae</taxon>
        <taxon>Cognatishimia</taxon>
    </lineage>
</organism>
<dbReference type="GO" id="GO:0005840">
    <property type="term" value="C:ribosome"/>
    <property type="evidence" value="ECO:0007669"/>
    <property type="project" value="UniProtKB-KW"/>
</dbReference>
<gene>
    <name evidence="2" type="ORF">SAMN04488044_1095</name>
</gene>
<keyword evidence="2" id="KW-0689">Ribosomal protein</keyword>
<proteinExistence type="predicted"/>
<dbReference type="Pfam" id="PF13673">
    <property type="entry name" value="Acetyltransf_10"/>
    <property type="match status" value="1"/>
</dbReference>
<accession>A0A1M5KWZ0</accession>
<name>A0A1M5KWZ0_9RHOB</name>
<feature type="domain" description="N-acetyltransferase" evidence="1">
    <location>
        <begin position="3"/>
        <end position="146"/>
    </location>
</feature>
<dbReference type="PROSITE" id="PS51186">
    <property type="entry name" value="GNAT"/>
    <property type="match status" value="1"/>
</dbReference>
<keyword evidence="3" id="KW-1185">Reference proteome</keyword>
<evidence type="ECO:0000259" key="1">
    <source>
        <dbReference type="PROSITE" id="PS51186"/>
    </source>
</evidence>
<dbReference type="EMBL" id="FQWM01000001">
    <property type="protein sequence ID" value="SHG57256.1"/>
    <property type="molecule type" value="Genomic_DNA"/>
</dbReference>
<keyword evidence="2" id="KW-0687">Ribonucleoprotein</keyword>
<dbReference type="InterPro" id="IPR016181">
    <property type="entry name" value="Acyl_CoA_acyltransferase"/>
</dbReference>
<dbReference type="Gene3D" id="3.40.630.30">
    <property type="match status" value="1"/>
</dbReference>
<evidence type="ECO:0000313" key="3">
    <source>
        <dbReference type="Proteomes" id="UP000184211"/>
    </source>
</evidence>
<reference evidence="3" key="1">
    <citation type="submission" date="2016-11" db="EMBL/GenBank/DDBJ databases">
        <authorList>
            <person name="Varghese N."/>
            <person name="Submissions S."/>
        </authorList>
    </citation>
    <scope>NUCLEOTIDE SEQUENCE [LARGE SCALE GENOMIC DNA]</scope>
    <source>
        <strain evidence="3">DSM 28223</strain>
    </source>
</reference>
<dbReference type="OrthoDB" id="9797417at2"/>
<protein>
    <submittedName>
        <fullName evidence="2">Ribosomal protein S18 acetylase RimI</fullName>
    </submittedName>
</protein>
<dbReference type="GO" id="GO:0016747">
    <property type="term" value="F:acyltransferase activity, transferring groups other than amino-acyl groups"/>
    <property type="evidence" value="ECO:0007669"/>
    <property type="project" value="InterPro"/>
</dbReference>
<dbReference type="Proteomes" id="UP000184211">
    <property type="component" value="Unassembled WGS sequence"/>
</dbReference>
<dbReference type="CDD" id="cd04301">
    <property type="entry name" value="NAT_SF"/>
    <property type="match status" value="1"/>
</dbReference>